<evidence type="ECO:0000259" key="1">
    <source>
        <dbReference type="Pfam" id="PF11181"/>
    </source>
</evidence>
<sequence length="131" mass="15064">MEIQVTNVHTVDTIPQAREQLERYKSLGYDKDHLFVLTHDKDRNKRIAESTDAEEIGVSEEGLNTTIANIFRSRGSELRAKLRSMGVSKEEAERLEGEMDKDRIVVIAWGGNQYDDHDYDPNIVYFPPLLI</sequence>
<proteinExistence type="predicted"/>
<reference evidence="2" key="1">
    <citation type="journal article" date="2014" name="Int. J. Syst. Evol. Microbiol.">
        <title>Complete genome sequence of Corynebacterium casei LMG S-19264T (=DSM 44701T), isolated from a smear-ripened cheese.</title>
        <authorList>
            <consortium name="US DOE Joint Genome Institute (JGI-PGF)"/>
            <person name="Walter F."/>
            <person name="Albersmeier A."/>
            <person name="Kalinowski J."/>
            <person name="Ruckert C."/>
        </authorList>
    </citation>
    <scope>NUCLEOTIDE SEQUENCE</scope>
    <source>
        <strain evidence="2">CGMCC 1.15178</strain>
    </source>
</reference>
<organism evidence="2 3">
    <name type="scientific">Paenibacillus nasutitermitis</name>
    <dbReference type="NCBI Taxonomy" id="1652958"/>
    <lineage>
        <taxon>Bacteria</taxon>
        <taxon>Bacillati</taxon>
        <taxon>Bacillota</taxon>
        <taxon>Bacilli</taxon>
        <taxon>Bacillales</taxon>
        <taxon>Paenibacillaceae</taxon>
        <taxon>Paenibacillus</taxon>
    </lineage>
</organism>
<comment type="caution">
    <text evidence="2">The sequence shown here is derived from an EMBL/GenBank/DDBJ whole genome shotgun (WGS) entry which is preliminary data.</text>
</comment>
<name>A0A917DVS1_9BACL</name>
<evidence type="ECO:0000313" key="2">
    <source>
        <dbReference type="EMBL" id="GGD75872.1"/>
    </source>
</evidence>
<feature type="domain" description="General stress protein 17M-like" evidence="1">
    <location>
        <begin position="7"/>
        <end position="101"/>
    </location>
</feature>
<evidence type="ECO:0000313" key="3">
    <source>
        <dbReference type="Proteomes" id="UP000612456"/>
    </source>
</evidence>
<gene>
    <name evidence="2" type="ORF">GCM10010911_37360</name>
</gene>
<reference evidence="2" key="2">
    <citation type="submission" date="2020-09" db="EMBL/GenBank/DDBJ databases">
        <authorList>
            <person name="Sun Q."/>
            <person name="Zhou Y."/>
        </authorList>
    </citation>
    <scope>NUCLEOTIDE SEQUENCE</scope>
    <source>
        <strain evidence="2">CGMCC 1.15178</strain>
    </source>
</reference>
<keyword evidence="3" id="KW-1185">Reference proteome</keyword>
<dbReference type="InterPro" id="IPR025889">
    <property type="entry name" value="GSP17M-like_dom"/>
</dbReference>
<dbReference type="RefSeq" id="WP_188993407.1">
    <property type="nucleotide sequence ID" value="NZ_BMHP01000002.1"/>
</dbReference>
<dbReference type="AlphaFoldDB" id="A0A917DVS1"/>
<accession>A0A917DVS1</accession>
<dbReference type="Proteomes" id="UP000612456">
    <property type="component" value="Unassembled WGS sequence"/>
</dbReference>
<protein>
    <submittedName>
        <fullName evidence="2">General stress protein</fullName>
    </submittedName>
</protein>
<dbReference type="EMBL" id="BMHP01000002">
    <property type="protein sequence ID" value="GGD75872.1"/>
    <property type="molecule type" value="Genomic_DNA"/>
</dbReference>
<dbReference type="Pfam" id="PF11181">
    <property type="entry name" value="YflT"/>
    <property type="match status" value="1"/>
</dbReference>